<feature type="transmembrane region" description="Helical" evidence="10">
    <location>
        <begin position="223"/>
        <end position="248"/>
    </location>
</feature>
<dbReference type="GO" id="GO:0015386">
    <property type="term" value="F:potassium:proton antiporter activity"/>
    <property type="evidence" value="ECO:0007669"/>
    <property type="project" value="TreeGrafter"/>
</dbReference>
<evidence type="ECO:0000313" key="13">
    <source>
        <dbReference type="Proteomes" id="UP000515237"/>
    </source>
</evidence>
<feature type="transmembrane region" description="Helical" evidence="10">
    <location>
        <begin position="301"/>
        <end position="322"/>
    </location>
</feature>
<keyword evidence="10" id="KW-0050">Antiport</keyword>
<dbReference type="GO" id="GO:0005886">
    <property type="term" value="C:plasma membrane"/>
    <property type="evidence" value="ECO:0007669"/>
    <property type="project" value="UniProtKB-SubCell"/>
</dbReference>
<dbReference type="PANTHER" id="PTHR10110:SF86">
    <property type="entry name" value="SODIUM_HYDROGEN EXCHANGER 7"/>
    <property type="match status" value="1"/>
</dbReference>
<dbReference type="GO" id="GO:0051453">
    <property type="term" value="P:regulation of intracellular pH"/>
    <property type="evidence" value="ECO:0007669"/>
    <property type="project" value="TreeGrafter"/>
</dbReference>
<evidence type="ECO:0000256" key="9">
    <source>
        <dbReference type="ARBA" id="ARBA00023201"/>
    </source>
</evidence>
<evidence type="ECO:0000256" key="3">
    <source>
        <dbReference type="ARBA" id="ARBA00022475"/>
    </source>
</evidence>
<dbReference type="InterPro" id="IPR006153">
    <property type="entry name" value="Cation/H_exchanger_TM"/>
</dbReference>
<dbReference type="Proteomes" id="UP000515237">
    <property type="component" value="Chromosome"/>
</dbReference>
<dbReference type="GO" id="GO:0098719">
    <property type="term" value="P:sodium ion import across plasma membrane"/>
    <property type="evidence" value="ECO:0007669"/>
    <property type="project" value="TreeGrafter"/>
</dbReference>
<protein>
    <submittedName>
        <fullName evidence="12">Na+/H+ antiporter</fullName>
    </submittedName>
</protein>
<dbReference type="InterPro" id="IPR018422">
    <property type="entry name" value="Cation/H_exchanger_CPA1"/>
</dbReference>
<accession>A0A7G7GBC0</accession>
<dbReference type="Pfam" id="PF00999">
    <property type="entry name" value="Na_H_Exchanger"/>
    <property type="match status" value="1"/>
</dbReference>
<keyword evidence="2 10" id="KW-0813">Transport</keyword>
<feature type="transmembrane region" description="Helical" evidence="10">
    <location>
        <begin position="343"/>
        <end position="369"/>
    </location>
</feature>
<gene>
    <name evidence="12" type="ORF">HUW51_17615</name>
</gene>
<dbReference type="NCBIfam" id="TIGR00831">
    <property type="entry name" value="a_cpa1"/>
    <property type="match status" value="1"/>
</dbReference>
<reference evidence="12 13" key="1">
    <citation type="journal article" date="2018" name="Int. J. Syst. Evol. Microbiol.">
        <title>Adhaeribacter swui sp. nov., isolated from wet mud.</title>
        <authorList>
            <person name="Kim D.U."/>
            <person name="Kim K.W."/>
            <person name="Kang M.S."/>
            <person name="Kim J.Y."/>
            <person name="Jang J.H."/>
            <person name="Kim M.K."/>
        </authorList>
    </citation>
    <scope>NUCLEOTIDE SEQUENCE [LARGE SCALE GENOMIC DNA]</scope>
    <source>
        <strain evidence="12 13">KCTC 52873</strain>
    </source>
</reference>
<evidence type="ECO:0000259" key="11">
    <source>
        <dbReference type="Pfam" id="PF00999"/>
    </source>
</evidence>
<feature type="transmembrane region" description="Helical" evidence="10">
    <location>
        <begin position="54"/>
        <end position="71"/>
    </location>
</feature>
<evidence type="ECO:0000256" key="1">
    <source>
        <dbReference type="ARBA" id="ARBA00004651"/>
    </source>
</evidence>
<evidence type="ECO:0000256" key="7">
    <source>
        <dbReference type="ARBA" id="ARBA00023065"/>
    </source>
</evidence>
<keyword evidence="4 10" id="KW-0812">Transmembrane</keyword>
<comment type="function">
    <text evidence="10">Na(+)/H(+) antiporter that extrudes sodium in exchange for external protons.</text>
</comment>
<feature type="domain" description="Cation/H+ exchanger transmembrane" evidence="11">
    <location>
        <begin position="13"/>
        <end position="406"/>
    </location>
</feature>
<dbReference type="InterPro" id="IPR004705">
    <property type="entry name" value="Cation/H_exchanger_CPA1_bac"/>
</dbReference>
<feature type="transmembrane region" description="Helical" evidence="10">
    <location>
        <begin position="29"/>
        <end position="48"/>
    </location>
</feature>
<evidence type="ECO:0000256" key="10">
    <source>
        <dbReference type="RuleBase" id="RU366002"/>
    </source>
</evidence>
<feature type="transmembrane region" description="Helical" evidence="10">
    <location>
        <begin position="269"/>
        <end position="289"/>
    </location>
</feature>
<evidence type="ECO:0000256" key="8">
    <source>
        <dbReference type="ARBA" id="ARBA00023136"/>
    </source>
</evidence>
<dbReference type="GO" id="GO:0015385">
    <property type="term" value="F:sodium:proton antiporter activity"/>
    <property type="evidence" value="ECO:0007669"/>
    <property type="project" value="InterPro"/>
</dbReference>
<dbReference type="Gene3D" id="6.10.140.1330">
    <property type="match status" value="1"/>
</dbReference>
<keyword evidence="13" id="KW-1185">Reference proteome</keyword>
<name>A0A7G7GBC0_9BACT</name>
<keyword evidence="5 10" id="KW-1133">Transmembrane helix</keyword>
<evidence type="ECO:0000256" key="5">
    <source>
        <dbReference type="ARBA" id="ARBA00022989"/>
    </source>
</evidence>
<keyword evidence="6 10" id="KW-0915">Sodium</keyword>
<dbReference type="PANTHER" id="PTHR10110">
    <property type="entry name" value="SODIUM/HYDROGEN EXCHANGER"/>
    <property type="match status" value="1"/>
</dbReference>
<evidence type="ECO:0000256" key="4">
    <source>
        <dbReference type="ARBA" id="ARBA00022692"/>
    </source>
</evidence>
<sequence length="531" mass="59063">MKDLEIIILLLAVTILFALVAIKIKVAYPVFLVITGLLIGLVPGLPVIKLDPDIALLVFLPPALYGAAWNTSWRDLKKFRRPISFLAIGCVLFTTCLIAYVSSSLIPGFSLAEGFILGAIVSPPDAVAATSVTKGLRVPRRIITVLEGESLVNDASGLIAYRYAVAAVLTGQFVIWEAGLQFVVVGAAGIIIGLLVGYGVYYLHKFIDGIPTIDTALTLVTPYLSFLLAEHFHFSGVLAVVTSGLFLTRKLHATFTHNTRLQTTYVWDIIIFLLNAVIFIIIGLQLPVILTTLGSYSLSQIIFYGLVISVVTMLIRIIWVYPGTYLPRLLSKRIRSTETRPSWQAVFIVSWSGMRGIVSLAAALALPVTLTNGNAFPGRELIIFLTFCVILYSLVVHGLTLPLLIKKFDLPIEEKYKEVEKKIRLQMASKAIVHLESNFSPENISNEILQFLKNKYELQIDQINGRVRTDNSHVDPKVLFQEFHSAQCEIFKVERQVLQELRQQGIIEEELLRRLDNELDLEESNLSLQTS</sequence>
<comment type="subcellular location">
    <subcellularLocation>
        <location evidence="1 10">Cell membrane</location>
        <topology evidence="1 10">Multi-pass membrane protein</topology>
    </subcellularLocation>
</comment>
<dbReference type="RefSeq" id="WP_185270934.1">
    <property type="nucleotide sequence ID" value="NZ_CP055156.1"/>
</dbReference>
<feature type="transmembrane region" description="Helical" evidence="10">
    <location>
        <begin position="159"/>
        <end position="176"/>
    </location>
</feature>
<evidence type="ECO:0000313" key="12">
    <source>
        <dbReference type="EMBL" id="QNF34454.1"/>
    </source>
</evidence>
<keyword evidence="8 10" id="KW-0472">Membrane</keyword>
<keyword evidence="7 10" id="KW-0406">Ion transport</keyword>
<proteinExistence type="inferred from homology"/>
<dbReference type="EMBL" id="CP055156">
    <property type="protein sequence ID" value="QNF34454.1"/>
    <property type="molecule type" value="Genomic_DNA"/>
</dbReference>
<dbReference type="AlphaFoldDB" id="A0A7G7GBC0"/>
<evidence type="ECO:0000256" key="2">
    <source>
        <dbReference type="ARBA" id="ARBA00022448"/>
    </source>
</evidence>
<feature type="transmembrane region" description="Helical" evidence="10">
    <location>
        <begin position="6"/>
        <end position="22"/>
    </location>
</feature>
<keyword evidence="3 10" id="KW-1003">Cell membrane</keyword>
<evidence type="ECO:0000256" key="6">
    <source>
        <dbReference type="ARBA" id="ARBA00023053"/>
    </source>
</evidence>
<comment type="similarity">
    <text evidence="10">Belongs to the monovalent cation:proton antiporter 1 (CPA1) transporter (TC 2.A.36) family.</text>
</comment>
<feature type="transmembrane region" description="Helical" evidence="10">
    <location>
        <begin position="83"/>
        <end position="101"/>
    </location>
</feature>
<keyword evidence="9 10" id="KW-0739">Sodium transport</keyword>
<feature type="transmembrane region" description="Helical" evidence="10">
    <location>
        <begin position="183"/>
        <end position="203"/>
    </location>
</feature>
<organism evidence="12 13">
    <name type="scientific">Adhaeribacter swui</name>
    <dbReference type="NCBI Taxonomy" id="2086471"/>
    <lineage>
        <taxon>Bacteria</taxon>
        <taxon>Pseudomonadati</taxon>
        <taxon>Bacteroidota</taxon>
        <taxon>Cytophagia</taxon>
        <taxon>Cytophagales</taxon>
        <taxon>Hymenobacteraceae</taxon>
        <taxon>Adhaeribacter</taxon>
    </lineage>
</organism>
<feature type="transmembrane region" description="Helical" evidence="10">
    <location>
        <begin position="381"/>
        <end position="405"/>
    </location>
</feature>
<dbReference type="KEGG" id="aswu:HUW51_17615"/>